<evidence type="ECO:0000259" key="2">
    <source>
        <dbReference type="SMART" id="SM00460"/>
    </source>
</evidence>
<reference evidence="3 4" key="1">
    <citation type="submission" date="2016-11" db="EMBL/GenBank/DDBJ databases">
        <authorList>
            <person name="Jaros S."/>
            <person name="Januszkiewicz K."/>
            <person name="Wedrychowicz H."/>
        </authorList>
    </citation>
    <scope>NUCLEOTIDE SEQUENCE [LARGE SCALE GENOMIC DNA]</scope>
    <source>
        <strain evidence="3 4">DSM 14828</strain>
    </source>
</reference>
<accession>A0A1M4X077</accession>
<dbReference type="STRING" id="1120975.SAMN02746064_01373"/>
<dbReference type="AlphaFoldDB" id="A0A1M4X077"/>
<name>A0A1M4X077_9FIRM</name>
<feature type="signal peptide" evidence="1">
    <location>
        <begin position="1"/>
        <end position="19"/>
    </location>
</feature>
<proteinExistence type="predicted"/>
<gene>
    <name evidence="3" type="ORF">SAMN02746064_01373</name>
</gene>
<evidence type="ECO:0000313" key="4">
    <source>
        <dbReference type="Proteomes" id="UP000184251"/>
    </source>
</evidence>
<dbReference type="InterPro" id="IPR038765">
    <property type="entry name" value="Papain-like_cys_pep_sf"/>
</dbReference>
<dbReference type="Pfam" id="PF01841">
    <property type="entry name" value="Transglut_core"/>
    <property type="match status" value="1"/>
</dbReference>
<dbReference type="Gene3D" id="3.10.620.30">
    <property type="match status" value="1"/>
</dbReference>
<keyword evidence="1" id="KW-0732">Signal</keyword>
<dbReference type="RefSeq" id="WP_084117078.1">
    <property type="nucleotide sequence ID" value="NZ_FQTU01000008.1"/>
</dbReference>
<keyword evidence="4" id="KW-1185">Reference proteome</keyword>
<dbReference type="EMBL" id="FQTU01000008">
    <property type="protein sequence ID" value="SHE86777.1"/>
    <property type="molecule type" value="Genomic_DNA"/>
</dbReference>
<dbReference type="SMART" id="SM00460">
    <property type="entry name" value="TGc"/>
    <property type="match status" value="1"/>
</dbReference>
<dbReference type="OrthoDB" id="1817605at2"/>
<protein>
    <submittedName>
        <fullName evidence="3">Transglutaminase-like superfamily protein</fullName>
    </submittedName>
</protein>
<dbReference type="InterPro" id="IPR002931">
    <property type="entry name" value="Transglutaminase-like"/>
</dbReference>
<dbReference type="PANTHER" id="PTHR33490">
    <property type="entry name" value="BLR5614 PROTEIN-RELATED"/>
    <property type="match status" value="1"/>
</dbReference>
<sequence length="309" mass="34832">MKKLSIAAVLIFAIIAAGAATGNVFSKDQDSLINDELIPLSSSQNIAYNELETALENLDVKNFETSSGSIEVNESLLEQGVIGIKFNYGLDKKIKIVVEKGEEQVHYNYVDIGNYELFPLQFGNGDYKVSVLENTTDNKYRVLGTYEANVNLTDGNLVYLNSIQTVNWSKNDESSVIAKELTEGLETDSQKFKAIYEYIVRNIDYDYDKIDGLDYSYIPDNRVTLEERGGICYDYSALMASMLRSVGIPSKLVKGYGDFQPEVYHAWNEVLLDGDWYVVDATYDAQLLRNGREVQIVKSQDEYSAVNFY</sequence>
<feature type="domain" description="Transglutaminase-like" evidence="2">
    <location>
        <begin position="224"/>
        <end position="283"/>
    </location>
</feature>
<dbReference type="Proteomes" id="UP000184251">
    <property type="component" value="Unassembled WGS sequence"/>
</dbReference>
<organism evidence="3 4">
    <name type="scientific">Alkalibacter saccharofermentans DSM 14828</name>
    <dbReference type="NCBI Taxonomy" id="1120975"/>
    <lineage>
        <taxon>Bacteria</taxon>
        <taxon>Bacillati</taxon>
        <taxon>Bacillota</taxon>
        <taxon>Clostridia</taxon>
        <taxon>Eubacteriales</taxon>
        <taxon>Eubacteriaceae</taxon>
        <taxon>Alkalibacter</taxon>
    </lineage>
</organism>
<evidence type="ECO:0000313" key="3">
    <source>
        <dbReference type="EMBL" id="SHE86777.1"/>
    </source>
</evidence>
<feature type="chain" id="PRO_5012725322" evidence="1">
    <location>
        <begin position="20"/>
        <end position="309"/>
    </location>
</feature>
<dbReference type="SUPFAM" id="SSF54001">
    <property type="entry name" value="Cysteine proteinases"/>
    <property type="match status" value="1"/>
</dbReference>
<evidence type="ECO:0000256" key="1">
    <source>
        <dbReference type="SAM" id="SignalP"/>
    </source>
</evidence>